<dbReference type="PROSITE" id="PS50928">
    <property type="entry name" value="ABC_TM1"/>
    <property type="match status" value="1"/>
</dbReference>
<dbReference type="Gene3D" id="1.10.3720.10">
    <property type="entry name" value="MetI-like"/>
    <property type="match status" value="1"/>
</dbReference>
<dbReference type="EMBL" id="VIGC01000015">
    <property type="protein sequence ID" value="TQE95316.1"/>
    <property type="molecule type" value="Genomic_DNA"/>
</dbReference>
<dbReference type="OrthoDB" id="9784933at2"/>
<reference evidence="9 10" key="1">
    <citation type="submission" date="2019-06" db="EMBL/GenBank/DDBJ databases">
        <title>Genome sequence of Litorilinea aerophila BAA-2444.</title>
        <authorList>
            <person name="Maclea K.S."/>
            <person name="Maurais E.G."/>
            <person name="Iannazzi L.C."/>
        </authorList>
    </citation>
    <scope>NUCLEOTIDE SEQUENCE [LARGE SCALE GENOMIC DNA]</scope>
    <source>
        <strain evidence="9 10">ATCC BAA-2444</strain>
    </source>
</reference>
<feature type="transmembrane region" description="Helical" evidence="7">
    <location>
        <begin position="79"/>
        <end position="98"/>
    </location>
</feature>
<evidence type="ECO:0000313" key="10">
    <source>
        <dbReference type="Proteomes" id="UP000317371"/>
    </source>
</evidence>
<dbReference type="SUPFAM" id="SSF161098">
    <property type="entry name" value="MetI-like"/>
    <property type="match status" value="1"/>
</dbReference>
<evidence type="ECO:0000256" key="5">
    <source>
        <dbReference type="ARBA" id="ARBA00022989"/>
    </source>
</evidence>
<comment type="similarity">
    <text evidence="7">Belongs to the binding-protein-dependent transport system permease family.</text>
</comment>
<dbReference type="InterPro" id="IPR000515">
    <property type="entry name" value="MetI-like"/>
</dbReference>
<organism evidence="9 10">
    <name type="scientific">Litorilinea aerophila</name>
    <dbReference type="NCBI Taxonomy" id="1204385"/>
    <lineage>
        <taxon>Bacteria</taxon>
        <taxon>Bacillati</taxon>
        <taxon>Chloroflexota</taxon>
        <taxon>Caldilineae</taxon>
        <taxon>Caldilineales</taxon>
        <taxon>Caldilineaceae</taxon>
        <taxon>Litorilinea</taxon>
    </lineage>
</organism>
<comment type="subcellular location">
    <subcellularLocation>
        <location evidence="1 7">Cell membrane</location>
        <topology evidence="1 7">Multi-pass membrane protein</topology>
    </subcellularLocation>
</comment>
<keyword evidence="2 7" id="KW-0813">Transport</keyword>
<dbReference type="InParanoid" id="A0A540VEX7"/>
<evidence type="ECO:0000313" key="9">
    <source>
        <dbReference type="EMBL" id="TQE95316.1"/>
    </source>
</evidence>
<feature type="transmembrane region" description="Helical" evidence="7">
    <location>
        <begin position="144"/>
        <end position="166"/>
    </location>
</feature>
<dbReference type="AlphaFoldDB" id="A0A540VEX7"/>
<evidence type="ECO:0000256" key="3">
    <source>
        <dbReference type="ARBA" id="ARBA00022475"/>
    </source>
</evidence>
<keyword evidence="4 7" id="KW-0812">Transmembrane</keyword>
<dbReference type="GO" id="GO:0005886">
    <property type="term" value="C:plasma membrane"/>
    <property type="evidence" value="ECO:0007669"/>
    <property type="project" value="UniProtKB-SubCell"/>
</dbReference>
<dbReference type="CDD" id="cd06261">
    <property type="entry name" value="TM_PBP2"/>
    <property type="match status" value="1"/>
</dbReference>
<keyword evidence="10" id="KW-1185">Reference proteome</keyword>
<gene>
    <name evidence="9" type="ORF">FKZ61_12900</name>
</gene>
<keyword evidence="3" id="KW-1003">Cell membrane</keyword>
<feature type="transmembrane region" description="Helical" evidence="7">
    <location>
        <begin position="244"/>
        <end position="266"/>
    </location>
</feature>
<keyword evidence="5 7" id="KW-1133">Transmembrane helix</keyword>
<keyword evidence="6 7" id="KW-0472">Membrane</keyword>
<sequence>MYRVTIEGHTRQLALQSIAEGYGIFLDPANPAQTEKIRMRYAEPVLVVGLRWRNFVDAMNRATRPGLGVTFWTYVQNSLIVAIFSIIGTLVSCAPAAYGFARIRWPGRDLVFILVLATMMLPFQVTMIPLYIFFTTRLGWSNTFLPLIVPTFFGNAFDIFLLRQFFRTIPEELADAARVDGASEFRIFWNIMLPLSVPVLATITVFTFLWAWNDFQGPLIYLTDPRRFTMALGLQDFQQQHAVAWNQLMAAATIFTVPIVVLFFFAQRTFIQGVKLTGLKG</sequence>
<protein>
    <submittedName>
        <fullName evidence="9">Carbohydrate ABC transporter permease</fullName>
    </submittedName>
</protein>
<dbReference type="PANTHER" id="PTHR43744">
    <property type="entry name" value="ABC TRANSPORTER PERMEASE PROTEIN MG189-RELATED-RELATED"/>
    <property type="match status" value="1"/>
</dbReference>
<name>A0A540VEX7_9CHLR</name>
<feature type="domain" description="ABC transmembrane type-1" evidence="8">
    <location>
        <begin position="75"/>
        <end position="266"/>
    </location>
</feature>
<evidence type="ECO:0000256" key="1">
    <source>
        <dbReference type="ARBA" id="ARBA00004651"/>
    </source>
</evidence>
<evidence type="ECO:0000256" key="7">
    <source>
        <dbReference type="RuleBase" id="RU363032"/>
    </source>
</evidence>
<dbReference type="Pfam" id="PF00528">
    <property type="entry name" value="BPD_transp_1"/>
    <property type="match status" value="1"/>
</dbReference>
<evidence type="ECO:0000256" key="4">
    <source>
        <dbReference type="ARBA" id="ARBA00022692"/>
    </source>
</evidence>
<dbReference type="InterPro" id="IPR035906">
    <property type="entry name" value="MetI-like_sf"/>
</dbReference>
<dbReference type="PANTHER" id="PTHR43744:SF6">
    <property type="entry name" value="ABC TRANSPORTER PERMEASE PROTEIN YESQ-RELATED"/>
    <property type="match status" value="1"/>
</dbReference>
<accession>A0A540VEX7</accession>
<dbReference type="Proteomes" id="UP000317371">
    <property type="component" value="Unassembled WGS sequence"/>
</dbReference>
<evidence type="ECO:0000256" key="2">
    <source>
        <dbReference type="ARBA" id="ARBA00022448"/>
    </source>
</evidence>
<proteinExistence type="inferred from homology"/>
<evidence type="ECO:0000256" key="6">
    <source>
        <dbReference type="ARBA" id="ARBA00023136"/>
    </source>
</evidence>
<evidence type="ECO:0000259" key="8">
    <source>
        <dbReference type="PROSITE" id="PS50928"/>
    </source>
</evidence>
<feature type="transmembrane region" description="Helical" evidence="7">
    <location>
        <begin position="110"/>
        <end position="132"/>
    </location>
</feature>
<comment type="caution">
    <text evidence="9">The sequence shown here is derived from an EMBL/GenBank/DDBJ whole genome shotgun (WGS) entry which is preliminary data.</text>
</comment>
<dbReference type="GO" id="GO:0055085">
    <property type="term" value="P:transmembrane transport"/>
    <property type="evidence" value="ECO:0007669"/>
    <property type="project" value="InterPro"/>
</dbReference>
<feature type="transmembrane region" description="Helical" evidence="7">
    <location>
        <begin position="187"/>
        <end position="212"/>
    </location>
</feature>